<dbReference type="RefSeq" id="XP_067081696.1">
    <property type="nucleotide sequence ID" value="XM_067225595.1"/>
</dbReference>
<comment type="caution">
    <text evidence="2">The sequence shown here is derived from an EMBL/GenBank/DDBJ whole genome shotgun (WGS) entry which is preliminary data.</text>
</comment>
<dbReference type="AlphaFoldDB" id="A0A1G4IEZ7"/>
<reference evidence="2" key="1">
    <citation type="submission" date="2016-09" db="EMBL/GenBank/DDBJ databases">
        <authorList>
            <person name="Hebert L."/>
            <person name="Moumen B."/>
        </authorList>
    </citation>
    <scope>NUCLEOTIDE SEQUENCE [LARGE SCALE GENOMIC DNA]</scope>
    <source>
        <strain evidence="2">OVI</strain>
    </source>
</reference>
<dbReference type="GeneID" id="92376467"/>
<dbReference type="SMR" id="A0A1G4IEZ7"/>
<feature type="domain" description="Ssl1-like" evidence="1">
    <location>
        <begin position="8"/>
        <end position="105"/>
    </location>
</feature>
<feature type="domain" description="Ssl1-like" evidence="1">
    <location>
        <begin position="132"/>
        <end position="224"/>
    </location>
</feature>
<dbReference type="GO" id="GO:0005675">
    <property type="term" value="C:transcription factor TFIIH holo complex"/>
    <property type="evidence" value="ECO:0007669"/>
    <property type="project" value="TreeGrafter"/>
</dbReference>
<gene>
    <name evidence="2" type="ORF">TEOVI_000252700</name>
</gene>
<proteinExistence type="predicted"/>
<name>A0A1G4IEZ7_TRYEQ</name>
<dbReference type="Pfam" id="PF04056">
    <property type="entry name" value="Ssl1"/>
    <property type="match status" value="2"/>
</dbReference>
<dbReference type="Proteomes" id="UP000195570">
    <property type="component" value="Unassembled WGS sequence"/>
</dbReference>
<sequence length="351" mass="37989">MLKTVLLLDGSEAVNCSLDYLPTRLIALRPQLNKFVHTYLDANPLASLGVVVMRDGVAQRLIPCTTNATDIVQTLELKYFRFGGSGAMSLENGLRMALSELVDLRRIAKRLRENNSGSTGSDVQEDVTSRLRIVLASSSVTIVDPLDVFAVQKIVAQLRVRVDVISFCGAVHVLQEAAVLTGGSLHTPMNYEHLTEILRHLASPEGGSARHVDVQPALIQIGFPMYVGDEAEGKRYLTCPQCGLIQTSIPSTCSLCKLLLFSVPLIHVTFITRNELCAPSQKVEHVTKKKTTAAAGGAADTARCSLCQRKLAGEDGGGYWCCGCCLCERCEACETYIRENLGLCPTCVATS</sequence>
<dbReference type="InterPro" id="IPR007198">
    <property type="entry name" value="Ssl1-like"/>
</dbReference>
<dbReference type="EMBL" id="CZPT02001539">
    <property type="protein sequence ID" value="SCU70952.1"/>
    <property type="molecule type" value="Genomic_DNA"/>
</dbReference>
<evidence type="ECO:0000313" key="3">
    <source>
        <dbReference type="Proteomes" id="UP000195570"/>
    </source>
</evidence>
<dbReference type="GO" id="GO:0006289">
    <property type="term" value="P:nucleotide-excision repair"/>
    <property type="evidence" value="ECO:0007669"/>
    <property type="project" value="TreeGrafter"/>
</dbReference>
<dbReference type="InterPro" id="IPR036465">
    <property type="entry name" value="vWFA_dom_sf"/>
</dbReference>
<organism evidence="2 3">
    <name type="scientific">Trypanosoma equiperdum</name>
    <dbReference type="NCBI Taxonomy" id="5694"/>
    <lineage>
        <taxon>Eukaryota</taxon>
        <taxon>Discoba</taxon>
        <taxon>Euglenozoa</taxon>
        <taxon>Kinetoplastea</taxon>
        <taxon>Metakinetoplastina</taxon>
        <taxon>Trypanosomatida</taxon>
        <taxon>Trypanosomatidae</taxon>
        <taxon>Trypanosoma</taxon>
    </lineage>
</organism>
<dbReference type="VEuPathDB" id="TriTrypDB:TEOVI_000252700"/>
<evidence type="ECO:0000313" key="2">
    <source>
        <dbReference type="EMBL" id="SCU70952.1"/>
    </source>
</evidence>
<dbReference type="PANTHER" id="PTHR12695:SF2">
    <property type="entry name" value="GENERAL TRANSCRIPTION FACTOR IIH SUBUNIT 2-RELATED"/>
    <property type="match status" value="1"/>
</dbReference>
<evidence type="ECO:0000259" key="1">
    <source>
        <dbReference type="Pfam" id="PF04056"/>
    </source>
</evidence>
<dbReference type="Gene3D" id="3.40.50.410">
    <property type="entry name" value="von Willebrand factor, type A domain"/>
    <property type="match status" value="1"/>
</dbReference>
<dbReference type="PANTHER" id="PTHR12695">
    <property type="entry name" value="GENERAL TRANSCRIPTION FACTOR IIH SUBUNIT 2"/>
    <property type="match status" value="1"/>
</dbReference>
<protein>
    <submittedName>
        <fullName evidence="2">TFIIH basal transcription factor subunit</fullName>
    </submittedName>
</protein>
<accession>A0A1G4IEZ7</accession>
<dbReference type="SUPFAM" id="SSF53300">
    <property type="entry name" value="vWA-like"/>
    <property type="match status" value="1"/>
</dbReference>
<dbReference type="GO" id="GO:0006357">
    <property type="term" value="P:regulation of transcription by RNA polymerase II"/>
    <property type="evidence" value="ECO:0007669"/>
    <property type="project" value="TreeGrafter"/>
</dbReference>
<keyword evidence="3" id="KW-1185">Reference proteome</keyword>